<dbReference type="EMBL" id="BAABJO010000009">
    <property type="protein sequence ID" value="GAA5121163.1"/>
    <property type="molecule type" value="Genomic_DNA"/>
</dbReference>
<dbReference type="EC" id="1.1.1.17" evidence="2"/>
<dbReference type="Pfam" id="PF01232">
    <property type="entry name" value="Mannitol_dh"/>
    <property type="match status" value="1"/>
</dbReference>
<sequence length="484" mass="52471">MTLTIEPRSGVAGPGYDRSRISTGIVHFGLGNFHRAHQAMYVDRLMNRGTAFEWGICGVGLLPGDARMRDVLTAQDLLYTLVVKHGDGTVEPRVIGSVHDYLFAPDDPEAVLRVLVAPTTRIVSLTVTEGGYLVDRTTGEFDASDPAVQRDLRTPHQPATAFGLITEALSRRRAAGTPPFTVMSCDNLPGNGEVTRRVVTAYARHVDPELAAWIDAEVAFPNSMVDRITPVTTDADRQLVHDRYGIDDGWPVPAEPFVQWVLEDRFPLGRPAFEEVGVQVVGDVVPYELMKLRLLNASHQGLAYPGLLTGHTFAHEAATDPRIAGFLGAHMAEARPTLPPVPGIDLDAYTAELFERFANPAIADTLARLATDASDRIPKFVLPAVRDNLAAGRPVVAGAALVAMWARYSEGTDESGRPLPISDPLHERLAPLAARQRTEPLAFLSATDVFGDLAERPAFTEPYLRALHTLHDTGTAGLLAALEP</sequence>
<dbReference type="InterPro" id="IPR013131">
    <property type="entry name" value="Mannitol_DH_N"/>
</dbReference>
<name>A0ABP9NI30_9PSEU</name>
<feature type="domain" description="Mannitol dehydrogenase C-terminal" evidence="8">
    <location>
        <begin position="283"/>
        <end position="468"/>
    </location>
</feature>
<evidence type="ECO:0000256" key="5">
    <source>
        <dbReference type="ARBA" id="ARBA00023027"/>
    </source>
</evidence>
<organism evidence="9 10">
    <name type="scientific">Pseudonocardia adelaidensis</name>
    <dbReference type="NCBI Taxonomy" id="648754"/>
    <lineage>
        <taxon>Bacteria</taxon>
        <taxon>Bacillati</taxon>
        <taxon>Actinomycetota</taxon>
        <taxon>Actinomycetes</taxon>
        <taxon>Pseudonocardiales</taxon>
        <taxon>Pseudonocardiaceae</taxon>
        <taxon>Pseudonocardia</taxon>
    </lineage>
</organism>
<comment type="caution">
    <text evidence="9">The sequence shown here is derived from an EMBL/GenBank/DDBJ whole genome shotgun (WGS) entry which is preliminary data.</text>
</comment>
<comment type="catalytic activity">
    <reaction evidence="6">
        <text>D-mannitol 1-phosphate + NAD(+) = beta-D-fructose 6-phosphate + NADH + H(+)</text>
        <dbReference type="Rhea" id="RHEA:19661"/>
        <dbReference type="ChEBI" id="CHEBI:15378"/>
        <dbReference type="ChEBI" id="CHEBI:57540"/>
        <dbReference type="ChEBI" id="CHEBI:57634"/>
        <dbReference type="ChEBI" id="CHEBI:57945"/>
        <dbReference type="ChEBI" id="CHEBI:61381"/>
        <dbReference type="EC" id="1.1.1.17"/>
    </reaction>
</comment>
<gene>
    <name evidence="9" type="ORF">GCM10023320_29570</name>
</gene>
<reference evidence="10" key="1">
    <citation type="journal article" date="2019" name="Int. J. Syst. Evol. Microbiol.">
        <title>The Global Catalogue of Microorganisms (GCM) 10K type strain sequencing project: providing services to taxonomists for standard genome sequencing and annotation.</title>
        <authorList>
            <consortium name="The Broad Institute Genomics Platform"/>
            <consortium name="The Broad Institute Genome Sequencing Center for Infectious Disease"/>
            <person name="Wu L."/>
            <person name="Ma J."/>
        </authorList>
    </citation>
    <scope>NUCLEOTIDE SEQUENCE [LARGE SCALE GENOMIC DNA]</scope>
    <source>
        <strain evidence="10">JCM 18302</strain>
    </source>
</reference>
<protein>
    <recommendedName>
        <fullName evidence="3">Mannitol-1-phosphate 5-dehydrogenase</fullName>
        <ecNumber evidence="2">1.1.1.17</ecNumber>
    </recommendedName>
</protein>
<dbReference type="Pfam" id="PF08125">
    <property type="entry name" value="Mannitol_dh_C"/>
    <property type="match status" value="1"/>
</dbReference>
<feature type="domain" description="Mannitol dehydrogenase N-terminal" evidence="7">
    <location>
        <begin position="24"/>
        <end position="274"/>
    </location>
</feature>
<dbReference type="InterPro" id="IPR023027">
    <property type="entry name" value="Mannitol_DH_CS"/>
</dbReference>
<keyword evidence="10" id="KW-1185">Reference proteome</keyword>
<evidence type="ECO:0000256" key="2">
    <source>
        <dbReference type="ARBA" id="ARBA00012939"/>
    </source>
</evidence>
<dbReference type="SUPFAM" id="SSF48179">
    <property type="entry name" value="6-phosphogluconate dehydrogenase C-terminal domain-like"/>
    <property type="match status" value="1"/>
</dbReference>
<dbReference type="PRINTS" id="PR00084">
    <property type="entry name" value="MTLDHDRGNASE"/>
</dbReference>
<comment type="similarity">
    <text evidence="1">Belongs to the mannitol dehydrogenase family.</text>
</comment>
<dbReference type="PROSITE" id="PS00974">
    <property type="entry name" value="MANNITOL_DHGENASE"/>
    <property type="match status" value="1"/>
</dbReference>
<dbReference type="Proteomes" id="UP001500804">
    <property type="component" value="Unassembled WGS sequence"/>
</dbReference>
<dbReference type="InterPro" id="IPR050988">
    <property type="entry name" value="Mannitol_DH/Oxidoreductase"/>
</dbReference>
<dbReference type="InterPro" id="IPR013118">
    <property type="entry name" value="Mannitol_DH_C"/>
</dbReference>
<dbReference type="Gene3D" id="1.10.1040.10">
    <property type="entry name" value="N-(1-d-carboxylethyl)-l-norvaline Dehydrogenase, domain 2"/>
    <property type="match status" value="1"/>
</dbReference>
<dbReference type="SUPFAM" id="SSF51735">
    <property type="entry name" value="NAD(P)-binding Rossmann-fold domains"/>
    <property type="match status" value="1"/>
</dbReference>
<dbReference type="PANTHER" id="PTHR43362:SF1">
    <property type="entry name" value="MANNITOL DEHYDROGENASE 2-RELATED"/>
    <property type="match status" value="1"/>
</dbReference>
<evidence type="ECO:0000259" key="8">
    <source>
        <dbReference type="Pfam" id="PF08125"/>
    </source>
</evidence>
<proteinExistence type="inferred from homology"/>
<evidence type="ECO:0000256" key="3">
    <source>
        <dbReference type="ARBA" id="ARBA00016219"/>
    </source>
</evidence>
<evidence type="ECO:0000256" key="1">
    <source>
        <dbReference type="ARBA" id="ARBA00006541"/>
    </source>
</evidence>
<evidence type="ECO:0000313" key="10">
    <source>
        <dbReference type="Proteomes" id="UP001500804"/>
    </source>
</evidence>
<evidence type="ECO:0000259" key="7">
    <source>
        <dbReference type="Pfam" id="PF01232"/>
    </source>
</evidence>
<evidence type="ECO:0000313" key="9">
    <source>
        <dbReference type="EMBL" id="GAA5121163.1"/>
    </source>
</evidence>
<dbReference type="InterPro" id="IPR000669">
    <property type="entry name" value="Mannitol_DH"/>
</dbReference>
<keyword evidence="5" id="KW-0520">NAD</keyword>
<evidence type="ECO:0000256" key="6">
    <source>
        <dbReference type="ARBA" id="ARBA00048615"/>
    </source>
</evidence>
<dbReference type="InterPro" id="IPR036291">
    <property type="entry name" value="NAD(P)-bd_dom_sf"/>
</dbReference>
<dbReference type="Gene3D" id="3.40.50.720">
    <property type="entry name" value="NAD(P)-binding Rossmann-like Domain"/>
    <property type="match status" value="1"/>
</dbReference>
<dbReference type="InterPro" id="IPR013328">
    <property type="entry name" value="6PGD_dom2"/>
</dbReference>
<accession>A0ABP9NI30</accession>
<dbReference type="RefSeq" id="WP_345605607.1">
    <property type="nucleotide sequence ID" value="NZ_BAABJO010000009.1"/>
</dbReference>
<dbReference type="InterPro" id="IPR008927">
    <property type="entry name" value="6-PGluconate_DH-like_C_sf"/>
</dbReference>
<keyword evidence="4" id="KW-0560">Oxidoreductase</keyword>
<dbReference type="PANTHER" id="PTHR43362">
    <property type="entry name" value="MANNITOL DEHYDROGENASE DSF1-RELATED"/>
    <property type="match status" value="1"/>
</dbReference>
<evidence type="ECO:0000256" key="4">
    <source>
        <dbReference type="ARBA" id="ARBA00023002"/>
    </source>
</evidence>